<dbReference type="Proteomes" id="UP000612055">
    <property type="component" value="Unassembled WGS sequence"/>
</dbReference>
<organism evidence="3 4">
    <name type="scientific">Edaphochlamys debaryana</name>
    <dbReference type="NCBI Taxonomy" id="47281"/>
    <lineage>
        <taxon>Eukaryota</taxon>
        <taxon>Viridiplantae</taxon>
        <taxon>Chlorophyta</taxon>
        <taxon>core chlorophytes</taxon>
        <taxon>Chlorophyceae</taxon>
        <taxon>CS clade</taxon>
        <taxon>Chlamydomonadales</taxon>
        <taxon>Chlamydomonadales incertae sedis</taxon>
        <taxon>Edaphochlamys</taxon>
    </lineage>
</organism>
<feature type="region of interest" description="Disordered" evidence="1">
    <location>
        <begin position="573"/>
        <end position="624"/>
    </location>
</feature>
<accession>A0A835YBB2</accession>
<evidence type="ECO:0000256" key="2">
    <source>
        <dbReference type="SAM" id="Phobius"/>
    </source>
</evidence>
<dbReference type="SUPFAM" id="SSF48403">
    <property type="entry name" value="Ankyrin repeat"/>
    <property type="match status" value="1"/>
</dbReference>
<feature type="transmembrane region" description="Helical" evidence="2">
    <location>
        <begin position="457"/>
        <end position="480"/>
    </location>
</feature>
<dbReference type="Gene3D" id="1.25.40.20">
    <property type="entry name" value="Ankyrin repeat-containing domain"/>
    <property type="match status" value="1"/>
</dbReference>
<evidence type="ECO:0000313" key="4">
    <source>
        <dbReference type="Proteomes" id="UP000612055"/>
    </source>
</evidence>
<feature type="region of interest" description="Disordered" evidence="1">
    <location>
        <begin position="36"/>
        <end position="67"/>
    </location>
</feature>
<reference evidence="3" key="1">
    <citation type="journal article" date="2020" name="bioRxiv">
        <title>Comparative genomics of Chlamydomonas.</title>
        <authorList>
            <person name="Craig R.J."/>
            <person name="Hasan A.R."/>
            <person name="Ness R.W."/>
            <person name="Keightley P.D."/>
        </authorList>
    </citation>
    <scope>NUCLEOTIDE SEQUENCE</scope>
    <source>
        <strain evidence="3">CCAP 11/70</strain>
    </source>
</reference>
<keyword evidence="2" id="KW-0472">Membrane</keyword>
<keyword evidence="4" id="KW-1185">Reference proteome</keyword>
<dbReference type="InterPro" id="IPR036770">
    <property type="entry name" value="Ankyrin_rpt-contain_sf"/>
</dbReference>
<name>A0A835YBB2_9CHLO</name>
<comment type="caution">
    <text evidence="3">The sequence shown here is derived from an EMBL/GenBank/DDBJ whole genome shotgun (WGS) entry which is preliminary data.</text>
</comment>
<sequence length="624" mass="60960">MNGSFDSLRAFLSPGRRCEAAGELLRGGALALPPAEPEAAARGSPAGSSPLLPSLAPPVVSADPAEEQRRACDLTPQCGPSAVSAEARDNGLADLPCALLQRILVAAGTGAGGAVRGCKALRESWRAALRDPALAAHVLVTRHGPARAPLHVYACLRCLAGGGGPAGSLTAAGAVGPLLTLAAPPHRRAQAALELVQALAAQRAGLWLATTPGGPPVSSAAMAEHRALAPGFLAGGLLLVGPEEVVTALMAGASGCGHLGVVKALLAGGAAPSAVAAGLVASARAAHVEIARELLAAQGHHLPPPAASPPPGDGSAADAADRAAAAVAPALPAVVPQPPPPLPHHPHAAALLAAPLTAAAAGRSGRHLALLALLLSLGADPRTHGGEALAAAAAAGSTAGVELLLAAGAEPTANGCRALVAAAEVLRVGCVWSLLKTRAFGPSEIGAVARQLLMPPLVGRVAAVAALLLPWLAAGALLLLAAAPLVMGCVLVCLWNGLWLVSSLAVVGYGLGLAAAAAAVGLAAGMTLAAAATSALLTARFLLRALLRRTAADRQGLMEAAAAMQGLAGGGVAGAGEQAGAQPPEEPPPDLAPPLLQAEPAPVAPADGEAQPPELPALQPPPDE</sequence>
<feature type="compositionally biased region" description="Pro residues" evidence="1">
    <location>
        <begin position="613"/>
        <end position="624"/>
    </location>
</feature>
<evidence type="ECO:0000313" key="3">
    <source>
        <dbReference type="EMBL" id="KAG2494404.1"/>
    </source>
</evidence>
<dbReference type="EMBL" id="JAEHOE010000031">
    <property type="protein sequence ID" value="KAG2494404.1"/>
    <property type="molecule type" value="Genomic_DNA"/>
</dbReference>
<keyword evidence="2" id="KW-1133">Transmembrane helix</keyword>
<feature type="transmembrane region" description="Helical" evidence="2">
    <location>
        <begin position="485"/>
        <end position="507"/>
    </location>
</feature>
<protein>
    <submittedName>
        <fullName evidence="3">Uncharacterized protein</fullName>
    </submittedName>
</protein>
<gene>
    <name evidence="3" type="ORF">HYH03_007456</name>
</gene>
<evidence type="ECO:0000256" key="1">
    <source>
        <dbReference type="SAM" id="MobiDB-lite"/>
    </source>
</evidence>
<feature type="transmembrane region" description="Helical" evidence="2">
    <location>
        <begin position="513"/>
        <end position="539"/>
    </location>
</feature>
<feature type="compositionally biased region" description="Pro residues" evidence="1">
    <location>
        <begin position="302"/>
        <end position="312"/>
    </location>
</feature>
<feature type="compositionally biased region" description="Low complexity" evidence="1">
    <location>
        <begin position="36"/>
        <end position="62"/>
    </location>
</feature>
<proteinExistence type="predicted"/>
<feature type="compositionally biased region" description="Low complexity" evidence="1">
    <location>
        <begin position="593"/>
        <end position="612"/>
    </location>
</feature>
<keyword evidence="2" id="KW-0812">Transmembrane</keyword>
<dbReference type="AlphaFoldDB" id="A0A835YBB2"/>
<feature type="region of interest" description="Disordered" evidence="1">
    <location>
        <begin position="300"/>
        <end position="319"/>
    </location>
</feature>